<dbReference type="PROSITE" id="PS00088">
    <property type="entry name" value="SOD_MN"/>
    <property type="match status" value="1"/>
</dbReference>
<gene>
    <name evidence="10" type="ORF">B0I24_101448</name>
    <name evidence="11" type="ORF">CWE07_02170</name>
</gene>
<dbReference type="EMBL" id="QLMD01000001">
    <property type="protein sequence ID" value="RAK01809.1"/>
    <property type="molecule type" value="Genomic_DNA"/>
</dbReference>
<feature type="binding site" evidence="6">
    <location>
        <position position="158"/>
    </location>
    <ligand>
        <name>Mn(2+)</name>
        <dbReference type="ChEBI" id="CHEBI:29035"/>
    </ligand>
</feature>
<organism evidence="10 12">
    <name type="scientific">Aliidiomarina maris</name>
    <dbReference type="NCBI Taxonomy" id="531312"/>
    <lineage>
        <taxon>Bacteria</taxon>
        <taxon>Pseudomonadati</taxon>
        <taxon>Pseudomonadota</taxon>
        <taxon>Gammaproteobacteria</taxon>
        <taxon>Alteromonadales</taxon>
        <taxon>Idiomarinaceae</taxon>
        <taxon>Aliidiomarina</taxon>
    </lineage>
</organism>
<evidence type="ECO:0000259" key="9">
    <source>
        <dbReference type="Pfam" id="PF02777"/>
    </source>
</evidence>
<dbReference type="Gene3D" id="3.55.40.20">
    <property type="entry name" value="Iron/manganese superoxide dismutase, C-terminal domain"/>
    <property type="match status" value="1"/>
</dbReference>
<dbReference type="EMBL" id="PIPK01000001">
    <property type="protein sequence ID" value="RUO28620.1"/>
    <property type="molecule type" value="Genomic_DNA"/>
</dbReference>
<feature type="domain" description="Manganese/iron superoxide dismutase N-terminal" evidence="8">
    <location>
        <begin position="3"/>
        <end position="82"/>
    </location>
</feature>
<dbReference type="InterPro" id="IPR001189">
    <property type="entry name" value="Mn/Fe_SOD"/>
</dbReference>
<evidence type="ECO:0000256" key="4">
    <source>
        <dbReference type="ARBA" id="ARBA00023004"/>
    </source>
</evidence>
<dbReference type="SUPFAM" id="SSF46609">
    <property type="entry name" value="Fe,Mn superoxide dismutase (SOD), N-terminal domain"/>
    <property type="match status" value="1"/>
</dbReference>
<keyword evidence="3 7" id="KW-0560">Oxidoreductase</keyword>
<dbReference type="Pfam" id="PF02777">
    <property type="entry name" value="Sod_Fe_C"/>
    <property type="match status" value="1"/>
</dbReference>
<keyword evidence="2 6" id="KW-0479">Metal-binding</keyword>
<evidence type="ECO:0000313" key="13">
    <source>
        <dbReference type="Proteomes" id="UP000287865"/>
    </source>
</evidence>
<evidence type="ECO:0000256" key="2">
    <source>
        <dbReference type="ARBA" id="ARBA00022723"/>
    </source>
</evidence>
<comment type="catalytic activity">
    <reaction evidence="5 7">
        <text>2 superoxide + 2 H(+) = H2O2 + O2</text>
        <dbReference type="Rhea" id="RHEA:20696"/>
        <dbReference type="ChEBI" id="CHEBI:15378"/>
        <dbReference type="ChEBI" id="CHEBI:15379"/>
        <dbReference type="ChEBI" id="CHEBI:16240"/>
        <dbReference type="ChEBI" id="CHEBI:18421"/>
        <dbReference type="EC" id="1.15.1.1"/>
    </reaction>
</comment>
<comment type="similarity">
    <text evidence="1 7">Belongs to the iron/manganese superoxide dismutase family.</text>
</comment>
<evidence type="ECO:0000259" key="8">
    <source>
        <dbReference type="Pfam" id="PF00081"/>
    </source>
</evidence>
<dbReference type="FunFam" id="1.10.287.990:FF:000002">
    <property type="entry name" value="Superoxide dismutase"/>
    <property type="match status" value="1"/>
</dbReference>
<dbReference type="GO" id="GO:0004784">
    <property type="term" value="F:superoxide dismutase activity"/>
    <property type="evidence" value="ECO:0007669"/>
    <property type="project" value="UniProtKB-EC"/>
</dbReference>
<evidence type="ECO:0000256" key="3">
    <source>
        <dbReference type="ARBA" id="ARBA00023002"/>
    </source>
</evidence>
<dbReference type="PIRSF" id="PIRSF000349">
    <property type="entry name" value="SODismutase"/>
    <property type="match status" value="1"/>
</dbReference>
<evidence type="ECO:0000313" key="12">
    <source>
        <dbReference type="Proteomes" id="UP000249203"/>
    </source>
</evidence>
<evidence type="ECO:0000313" key="11">
    <source>
        <dbReference type="EMBL" id="RUO28620.1"/>
    </source>
</evidence>
<dbReference type="PANTHER" id="PTHR42769:SF3">
    <property type="entry name" value="SUPEROXIDE DISMUTASE [FE] 2, CHLOROPLASTIC"/>
    <property type="match status" value="1"/>
</dbReference>
<reference evidence="11 13" key="1">
    <citation type="journal article" date="2018" name="Front. Microbiol.">
        <title>Genome-Based Analysis Reveals the Taxonomy and Diversity of the Family Idiomarinaceae.</title>
        <authorList>
            <person name="Liu Y."/>
            <person name="Lai Q."/>
            <person name="Shao Z."/>
        </authorList>
    </citation>
    <scope>NUCLEOTIDE SEQUENCE [LARGE SCALE GENOMIC DNA]</scope>
    <source>
        <strain evidence="11 13">CF12-14</strain>
    </source>
</reference>
<evidence type="ECO:0000256" key="5">
    <source>
        <dbReference type="ARBA" id="ARBA00049204"/>
    </source>
</evidence>
<keyword evidence="13" id="KW-1185">Reference proteome</keyword>
<evidence type="ECO:0000256" key="6">
    <source>
        <dbReference type="PIRSR" id="PIRSR000349-1"/>
    </source>
</evidence>
<feature type="domain" description="Manganese/iron superoxide dismutase C-terminal" evidence="9">
    <location>
        <begin position="89"/>
        <end position="191"/>
    </location>
</feature>
<comment type="function">
    <text evidence="7">Destroys radicals which are normally produced within the cells and which are toxic to biological systems.</text>
</comment>
<dbReference type="GO" id="GO:0005737">
    <property type="term" value="C:cytoplasm"/>
    <property type="evidence" value="ECO:0007669"/>
    <property type="project" value="UniProtKB-ARBA"/>
</dbReference>
<evidence type="ECO:0000256" key="1">
    <source>
        <dbReference type="ARBA" id="ARBA00008714"/>
    </source>
</evidence>
<reference evidence="10 12" key="2">
    <citation type="submission" date="2018-06" db="EMBL/GenBank/DDBJ databases">
        <title>Genomic Encyclopedia of Type Strains, Phase III (KMG-III): the genomes of soil and plant-associated and newly described type strains.</title>
        <authorList>
            <person name="Whitman W."/>
        </authorList>
    </citation>
    <scope>NUCLEOTIDE SEQUENCE [LARGE SCALE GENOMIC DNA]</scope>
    <source>
        <strain evidence="10 12">CGMCC 1.15366</strain>
    </source>
</reference>
<proteinExistence type="inferred from homology"/>
<dbReference type="InterPro" id="IPR036324">
    <property type="entry name" value="Mn/Fe_SOD_N_sf"/>
</dbReference>
<name>A0A327X583_9GAMM</name>
<feature type="binding site" evidence="6">
    <location>
        <position position="162"/>
    </location>
    <ligand>
        <name>Mn(2+)</name>
        <dbReference type="ChEBI" id="CHEBI:29035"/>
    </ligand>
</feature>
<dbReference type="InterPro" id="IPR019832">
    <property type="entry name" value="Mn/Fe_SOD_C"/>
</dbReference>
<dbReference type="InterPro" id="IPR019831">
    <property type="entry name" value="Mn/Fe_SOD_N"/>
</dbReference>
<dbReference type="Pfam" id="PF00081">
    <property type="entry name" value="Sod_Fe_N"/>
    <property type="match status" value="1"/>
</dbReference>
<comment type="caution">
    <text evidence="10">The sequence shown here is derived from an EMBL/GenBank/DDBJ whole genome shotgun (WGS) entry which is preliminary data.</text>
</comment>
<dbReference type="PRINTS" id="PR01703">
    <property type="entry name" value="MNSODISMTASE"/>
</dbReference>
<dbReference type="AlphaFoldDB" id="A0A327X583"/>
<evidence type="ECO:0000313" key="10">
    <source>
        <dbReference type="EMBL" id="RAK01809.1"/>
    </source>
</evidence>
<dbReference type="SUPFAM" id="SSF54719">
    <property type="entry name" value="Fe,Mn superoxide dismutase (SOD), C-terminal domain"/>
    <property type="match status" value="1"/>
</dbReference>
<feature type="binding site" evidence="6">
    <location>
        <position position="27"/>
    </location>
    <ligand>
        <name>Mn(2+)</name>
        <dbReference type="ChEBI" id="CHEBI:29035"/>
    </ligand>
</feature>
<protein>
    <recommendedName>
        <fullName evidence="7">Superoxide dismutase</fullName>
        <ecNumber evidence="7">1.15.1.1</ecNumber>
    </recommendedName>
</protein>
<feature type="binding site" evidence="6">
    <location>
        <position position="74"/>
    </location>
    <ligand>
        <name>Mn(2+)</name>
        <dbReference type="ChEBI" id="CHEBI:29035"/>
    </ligand>
</feature>
<evidence type="ECO:0000256" key="7">
    <source>
        <dbReference type="RuleBase" id="RU000414"/>
    </source>
</evidence>
<dbReference type="InterPro" id="IPR019833">
    <property type="entry name" value="Mn/Fe_SOD_BS"/>
</dbReference>
<dbReference type="FunFam" id="3.55.40.20:FF:000001">
    <property type="entry name" value="Superoxide dismutase"/>
    <property type="match status" value="1"/>
</dbReference>
<dbReference type="OrthoDB" id="9803125at2"/>
<dbReference type="Proteomes" id="UP000249203">
    <property type="component" value="Unassembled WGS sequence"/>
</dbReference>
<dbReference type="PANTHER" id="PTHR42769">
    <property type="entry name" value="SUPEROXIDE DISMUTASE"/>
    <property type="match status" value="1"/>
</dbReference>
<dbReference type="RefSeq" id="WP_111568275.1">
    <property type="nucleotide sequence ID" value="NZ_PIPK01000001.1"/>
</dbReference>
<dbReference type="InterPro" id="IPR036314">
    <property type="entry name" value="SOD_C_sf"/>
</dbReference>
<accession>A0A327X583</accession>
<sequence>MAFELPALPYEKNALEPHISAETLEYHYGKHHQTYVDKLNAQVEGSEYAGKSLEDIIKSSSGGLFNNAAQVWNHTFYWNCLSPNGGGEPTGAVADAIKKKFGSFDKFKEEFTNQAIGNFASGWTWLVKTKDGGVEIVNTDDAETPLTDESVVPVLTIDVWEHAYYVDYRNARPKYIEAFWKLVNWDFVAKNFG</sequence>
<dbReference type="EC" id="1.15.1.1" evidence="7"/>
<dbReference type="GO" id="GO:0046914">
    <property type="term" value="F:transition metal ion binding"/>
    <property type="evidence" value="ECO:0007669"/>
    <property type="project" value="UniProtKB-ARBA"/>
</dbReference>
<keyword evidence="4" id="KW-0408">Iron</keyword>
<dbReference type="Gene3D" id="1.10.287.990">
    <property type="entry name" value="Fe,Mn superoxide dismutase (SOD) domain"/>
    <property type="match status" value="1"/>
</dbReference>
<dbReference type="Proteomes" id="UP000287865">
    <property type="component" value="Unassembled WGS sequence"/>
</dbReference>